<dbReference type="VEuPathDB" id="VectorBase:HLOH_049120"/>
<evidence type="ECO:0000256" key="1">
    <source>
        <dbReference type="SAM" id="MobiDB-lite"/>
    </source>
</evidence>
<dbReference type="Proteomes" id="UP000821853">
    <property type="component" value="Chromosome 1"/>
</dbReference>
<dbReference type="Gene3D" id="2.20.20.160">
    <property type="match status" value="2"/>
</dbReference>
<reference evidence="2 3" key="1">
    <citation type="journal article" date="2020" name="Cell">
        <title>Large-Scale Comparative Analyses of Tick Genomes Elucidate Their Genetic Diversity and Vector Capacities.</title>
        <authorList>
            <consortium name="Tick Genome and Microbiome Consortium (TIGMIC)"/>
            <person name="Jia N."/>
            <person name="Wang J."/>
            <person name="Shi W."/>
            <person name="Du L."/>
            <person name="Sun Y."/>
            <person name="Zhan W."/>
            <person name="Jiang J.F."/>
            <person name="Wang Q."/>
            <person name="Zhang B."/>
            <person name="Ji P."/>
            <person name="Bell-Sakyi L."/>
            <person name="Cui X.M."/>
            <person name="Yuan T.T."/>
            <person name="Jiang B.G."/>
            <person name="Yang W.F."/>
            <person name="Lam T.T."/>
            <person name="Chang Q.C."/>
            <person name="Ding S.J."/>
            <person name="Wang X.J."/>
            <person name="Zhu J.G."/>
            <person name="Ruan X.D."/>
            <person name="Zhao L."/>
            <person name="Wei J.T."/>
            <person name="Ye R.Z."/>
            <person name="Que T.C."/>
            <person name="Du C.H."/>
            <person name="Zhou Y.H."/>
            <person name="Cheng J.X."/>
            <person name="Dai P.F."/>
            <person name="Guo W.B."/>
            <person name="Han X.H."/>
            <person name="Huang E.J."/>
            <person name="Li L.F."/>
            <person name="Wei W."/>
            <person name="Gao Y.C."/>
            <person name="Liu J.Z."/>
            <person name="Shao H.Z."/>
            <person name="Wang X."/>
            <person name="Wang C.C."/>
            <person name="Yang T.C."/>
            <person name="Huo Q.B."/>
            <person name="Li W."/>
            <person name="Chen H.Y."/>
            <person name="Chen S.E."/>
            <person name="Zhou L.G."/>
            <person name="Ni X.B."/>
            <person name="Tian J.H."/>
            <person name="Sheng Y."/>
            <person name="Liu T."/>
            <person name="Pan Y.S."/>
            <person name="Xia L.Y."/>
            <person name="Li J."/>
            <person name="Zhao F."/>
            <person name="Cao W.C."/>
        </authorList>
    </citation>
    <scope>NUCLEOTIDE SEQUENCE [LARGE SCALE GENOMIC DNA]</scope>
    <source>
        <strain evidence="2">HaeL-2018</strain>
    </source>
</reference>
<comment type="caution">
    <text evidence="2">The sequence shown here is derived from an EMBL/GenBank/DDBJ whole genome shotgun (WGS) entry which is preliminary data.</text>
</comment>
<gene>
    <name evidence="2" type="ORF">HPB48_018040</name>
</gene>
<name>A0A9J6FK91_HAELO</name>
<accession>A0A9J6FK91</accession>
<evidence type="ECO:0000313" key="3">
    <source>
        <dbReference type="Proteomes" id="UP000821853"/>
    </source>
</evidence>
<sequence length="336" mass="37825">MVARRLTGRRQRRATPRGFCSESLFRRQGRVRDHACQKGAEKDLLLGSVPHALGERRNTVGRRRGPATQTAGRQLRRDDPGRRSATTGTQQGEKAPRPANPSEVQNMVGHRPRLVATKTAAGAMVARRLTGRRATWERELPACASEQSACSLVHRRYWQSPLEIRLCRCPRKEPCPEGFEGTPNGTAVNLTARTQLKMCTPLRAPQCNASQVSLVTKIIRKIVPEAQNAEKIHAEVLCRCSRQDSDVYYRRAHGNNTADLTYYEQRQYFTCESLPECSPEEPCGHVTRDFYATYKTCNCPAYNLCTVPISFSDRKLVNVREALYEGTAYLAFCLPK</sequence>
<feature type="region of interest" description="Disordered" evidence="1">
    <location>
        <begin position="47"/>
        <end position="105"/>
    </location>
</feature>
<protein>
    <submittedName>
        <fullName evidence="2">Uncharacterized protein</fullName>
    </submittedName>
</protein>
<evidence type="ECO:0000313" key="2">
    <source>
        <dbReference type="EMBL" id="KAH9362388.1"/>
    </source>
</evidence>
<organism evidence="2 3">
    <name type="scientific">Haemaphysalis longicornis</name>
    <name type="common">Bush tick</name>
    <dbReference type="NCBI Taxonomy" id="44386"/>
    <lineage>
        <taxon>Eukaryota</taxon>
        <taxon>Metazoa</taxon>
        <taxon>Ecdysozoa</taxon>
        <taxon>Arthropoda</taxon>
        <taxon>Chelicerata</taxon>
        <taxon>Arachnida</taxon>
        <taxon>Acari</taxon>
        <taxon>Parasitiformes</taxon>
        <taxon>Ixodida</taxon>
        <taxon>Ixodoidea</taxon>
        <taxon>Ixodidae</taxon>
        <taxon>Haemaphysalinae</taxon>
        <taxon>Haemaphysalis</taxon>
    </lineage>
</organism>
<keyword evidence="3" id="KW-1185">Reference proteome</keyword>
<dbReference type="OrthoDB" id="121932at2759"/>
<dbReference type="EMBL" id="JABSTR010000001">
    <property type="protein sequence ID" value="KAH9362388.1"/>
    <property type="molecule type" value="Genomic_DNA"/>
</dbReference>
<dbReference type="AlphaFoldDB" id="A0A9J6FK91"/>
<proteinExistence type="predicted"/>